<dbReference type="EMBL" id="CP013695">
    <property type="protein sequence ID" value="ALU32227.1"/>
    <property type="molecule type" value="Genomic_DNA"/>
</dbReference>
<dbReference type="PaxDb" id="1435377-SUSAZ_00510"/>
<dbReference type="InterPro" id="IPR036688">
    <property type="entry name" value="MoeA_C_domain_IV_sf"/>
</dbReference>
<dbReference type="InterPro" id="IPR001453">
    <property type="entry name" value="MoaB/Mog_dom"/>
</dbReference>
<dbReference type="EMBL" id="CP013694">
    <property type="protein sequence ID" value="ALU29497.1"/>
    <property type="molecule type" value="Genomic_DNA"/>
</dbReference>
<evidence type="ECO:0000313" key="4">
    <source>
        <dbReference type="Proteomes" id="UP000060043"/>
    </source>
</evidence>
<dbReference type="Gene3D" id="3.40.980.10">
    <property type="entry name" value="MoaB/Mog-like domain"/>
    <property type="match status" value="1"/>
</dbReference>
<dbReference type="GO" id="GO:0006777">
    <property type="term" value="P:Mo-molybdopterin cofactor biosynthetic process"/>
    <property type="evidence" value="ECO:0007669"/>
    <property type="project" value="TreeGrafter"/>
</dbReference>
<evidence type="ECO:0000313" key="3">
    <source>
        <dbReference type="EMBL" id="ALU32227.1"/>
    </source>
</evidence>
<name>A0A0U3GL55_9CREN</name>
<dbReference type="SUPFAM" id="SSF63882">
    <property type="entry name" value="MoeA N-terminal region -like"/>
    <property type="match status" value="1"/>
</dbReference>
<gene>
    <name evidence="2" type="ORF">ATY89_05745</name>
    <name evidence="3" type="ORF">ATZ20_08770</name>
</gene>
<dbReference type="Gene3D" id="2.170.190.11">
    <property type="entry name" value="Molybdopterin biosynthesis moea protein, domain 3"/>
    <property type="match status" value="1"/>
</dbReference>
<dbReference type="GO" id="GO:0005737">
    <property type="term" value="C:cytoplasm"/>
    <property type="evidence" value="ECO:0007669"/>
    <property type="project" value="TreeGrafter"/>
</dbReference>
<dbReference type="InterPro" id="IPR036425">
    <property type="entry name" value="MoaB/Mog-like_dom_sf"/>
</dbReference>
<dbReference type="PANTHER" id="PTHR10192:SF19">
    <property type="entry name" value="MOLYBDOPTERIN BIOSYNTHESIS PROTEIN MJ0666-RELATED"/>
    <property type="match status" value="1"/>
</dbReference>
<evidence type="ECO:0000313" key="5">
    <source>
        <dbReference type="Proteomes" id="UP000065473"/>
    </source>
</evidence>
<sequence length="389" mass="42864">MLISLEEARKIIDNANIRNANIRSESIYNAVGRVAGKDIVAKIDIPEFNISAMDGFAFNVSDYKKNGKLKIAGKIFPSSSEIPQLKEGEAYYVATGSPIPKGANAIARIEATKISGDNQIVFSEDVFEGKDIKFAGEDIKKGDIIVRKGEVINHYHLGVLTMQKIREVDIVDINSCVLASGDELCPYDSPEDNKIPDSISPILISILRKFGVANYFGIVSDHKESLKTKLESMVENCDYIVLIGGSSVGEKDYSKRVIAELGDLLFEGVSVNIIKRGGVGVINGKPVINLPGQVVSALTVFHEHGLHMISRMIGQEVRKFGKYILSEDVQVEHKMDSIYLFDTIGILAKPLRWGTGLYSELIKAKGFGVLKRGRIYHKGEEIELQHLIL</sequence>
<dbReference type="OMA" id="QLDFWRI"/>
<feature type="domain" description="MoaB/Mog" evidence="1">
    <location>
        <begin position="176"/>
        <end position="311"/>
    </location>
</feature>
<dbReference type="OrthoDB" id="31371at2157"/>
<dbReference type="Gene3D" id="2.40.340.10">
    <property type="entry name" value="MoeA, C-terminal, domain IV"/>
    <property type="match status" value="1"/>
</dbReference>
<dbReference type="Pfam" id="PF03453">
    <property type="entry name" value="MoeA_N"/>
    <property type="match status" value="1"/>
</dbReference>
<dbReference type="SUPFAM" id="SSF53218">
    <property type="entry name" value="Molybdenum cofactor biosynthesis proteins"/>
    <property type="match status" value="1"/>
</dbReference>
<dbReference type="Gene3D" id="3.90.105.10">
    <property type="entry name" value="Molybdopterin biosynthesis moea protein, domain 2"/>
    <property type="match status" value="1"/>
</dbReference>
<dbReference type="Pfam" id="PF00994">
    <property type="entry name" value="MoCF_biosynth"/>
    <property type="match status" value="1"/>
</dbReference>
<dbReference type="Proteomes" id="UP000060043">
    <property type="component" value="Chromosome"/>
</dbReference>
<organism evidence="2 5">
    <name type="scientific">Sulfolobus acidocaldarius</name>
    <dbReference type="NCBI Taxonomy" id="2285"/>
    <lineage>
        <taxon>Archaea</taxon>
        <taxon>Thermoproteota</taxon>
        <taxon>Thermoprotei</taxon>
        <taxon>Sulfolobales</taxon>
        <taxon>Sulfolobaceae</taxon>
        <taxon>Sulfolobus</taxon>
    </lineage>
</organism>
<dbReference type="GeneID" id="14550636"/>
<dbReference type="InterPro" id="IPR036135">
    <property type="entry name" value="MoeA_linker/N_sf"/>
</dbReference>
<dbReference type="RefSeq" id="WP_011277032.1">
    <property type="nucleotide sequence ID" value="NZ_BHWZ01000001.1"/>
</dbReference>
<evidence type="ECO:0000259" key="1">
    <source>
        <dbReference type="SMART" id="SM00852"/>
    </source>
</evidence>
<dbReference type="InterPro" id="IPR005110">
    <property type="entry name" value="MoeA_linker/N"/>
</dbReference>
<dbReference type="AlphaFoldDB" id="A0A0U3GL55"/>
<proteinExistence type="predicted"/>
<dbReference type="InterPro" id="IPR038987">
    <property type="entry name" value="MoeA-like"/>
</dbReference>
<accession>A0A0U3GL55</accession>
<protein>
    <submittedName>
        <fullName evidence="2">Molybdenum cofactor synthesis protein</fullName>
    </submittedName>
</protein>
<evidence type="ECO:0000313" key="2">
    <source>
        <dbReference type="EMBL" id="ALU29497.1"/>
    </source>
</evidence>
<dbReference type="STRING" id="1435377.SUSAZ_00510"/>
<dbReference type="GO" id="GO:0061599">
    <property type="term" value="F:molybdopterin molybdotransferase activity"/>
    <property type="evidence" value="ECO:0007669"/>
    <property type="project" value="TreeGrafter"/>
</dbReference>
<dbReference type="CDD" id="cd00887">
    <property type="entry name" value="MoeA"/>
    <property type="match status" value="1"/>
</dbReference>
<dbReference type="SMART" id="SM00852">
    <property type="entry name" value="MoCF_biosynth"/>
    <property type="match status" value="1"/>
</dbReference>
<dbReference type="PANTHER" id="PTHR10192">
    <property type="entry name" value="MOLYBDOPTERIN BIOSYNTHESIS PROTEIN"/>
    <property type="match status" value="1"/>
</dbReference>
<reference evidence="4 5" key="1">
    <citation type="submission" date="2015-12" db="EMBL/GenBank/DDBJ databases">
        <title>A stable core within a dynamic pangenome in Sulfolobus acidocaldarius.</title>
        <authorList>
            <person name="Anderson R."/>
            <person name="Kouris A."/>
            <person name="Seward C."/>
            <person name="Campbell K."/>
            <person name="Whitaker R."/>
        </authorList>
    </citation>
    <scope>NUCLEOTIDE SEQUENCE [LARGE SCALE GENOMIC DNA]</scope>
    <source>
        <strain evidence="2 5">GG12-C01-09</strain>
        <strain evidence="3 4">NG05B_CO5_07</strain>
    </source>
</reference>
<dbReference type="Proteomes" id="UP000065473">
    <property type="component" value="Chromosome"/>
</dbReference>